<accession>A0A7Y9DS99</accession>
<evidence type="ECO:0000256" key="1">
    <source>
        <dbReference type="ARBA" id="ARBA00022722"/>
    </source>
</evidence>
<keyword evidence="1" id="KW-0540">Nuclease</keyword>
<evidence type="ECO:0000256" key="4">
    <source>
        <dbReference type="ARBA" id="ARBA00022842"/>
    </source>
</evidence>
<dbReference type="Proteomes" id="UP000535890">
    <property type="component" value="Unassembled WGS sequence"/>
</dbReference>
<dbReference type="InterPro" id="IPR029060">
    <property type="entry name" value="PIN-like_dom_sf"/>
</dbReference>
<keyword evidence="4" id="KW-0460">Magnesium</keyword>
<evidence type="ECO:0000256" key="2">
    <source>
        <dbReference type="ARBA" id="ARBA00022723"/>
    </source>
</evidence>
<dbReference type="SUPFAM" id="SSF88723">
    <property type="entry name" value="PIN domain-like"/>
    <property type="match status" value="1"/>
</dbReference>
<dbReference type="CDD" id="cd18682">
    <property type="entry name" value="PIN_VapC-like"/>
    <property type="match status" value="1"/>
</dbReference>
<dbReference type="GO" id="GO:0046872">
    <property type="term" value="F:metal ion binding"/>
    <property type="evidence" value="ECO:0007669"/>
    <property type="project" value="UniProtKB-KW"/>
</dbReference>
<keyword evidence="3" id="KW-0378">Hydrolase</keyword>
<gene>
    <name evidence="6" type="ORF">BJ983_000708</name>
</gene>
<proteinExistence type="predicted"/>
<reference evidence="6 7" key="1">
    <citation type="submission" date="2020-07" db="EMBL/GenBank/DDBJ databases">
        <title>Sequencing the genomes of 1000 actinobacteria strains.</title>
        <authorList>
            <person name="Klenk H.-P."/>
        </authorList>
    </citation>
    <scope>NUCLEOTIDE SEQUENCE [LARGE SCALE GENOMIC DNA]</scope>
    <source>
        <strain evidence="6 7">DSM 45772</strain>
    </source>
</reference>
<dbReference type="GO" id="GO:0016787">
    <property type="term" value="F:hydrolase activity"/>
    <property type="evidence" value="ECO:0007669"/>
    <property type="project" value="UniProtKB-KW"/>
</dbReference>
<dbReference type="EMBL" id="JACCBN010000001">
    <property type="protein sequence ID" value="NYD34606.1"/>
    <property type="molecule type" value="Genomic_DNA"/>
</dbReference>
<name>A0A7Y9DS99_9PSEU</name>
<dbReference type="GO" id="GO:0004518">
    <property type="term" value="F:nuclease activity"/>
    <property type="evidence" value="ECO:0007669"/>
    <property type="project" value="UniProtKB-KW"/>
</dbReference>
<dbReference type="RefSeq" id="WP_179792540.1">
    <property type="nucleotide sequence ID" value="NZ_BAABHP010000018.1"/>
</dbReference>
<evidence type="ECO:0000313" key="6">
    <source>
        <dbReference type="EMBL" id="NYD34606.1"/>
    </source>
</evidence>
<dbReference type="Pfam" id="PF01850">
    <property type="entry name" value="PIN"/>
    <property type="match status" value="1"/>
</dbReference>
<evidence type="ECO:0000313" key="7">
    <source>
        <dbReference type="Proteomes" id="UP000535890"/>
    </source>
</evidence>
<dbReference type="AlphaFoldDB" id="A0A7Y9DS99"/>
<keyword evidence="7" id="KW-1185">Reference proteome</keyword>
<dbReference type="InterPro" id="IPR002716">
    <property type="entry name" value="PIN_dom"/>
</dbReference>
<protein>
    <submittedName>
        <fullName evidence="6">PIN domain nuclease of toxin-antitoxin system</fullName>
    </submittedName>
</protein>
<organism evidence="6 7">
    <name type="scientific">Actinomycetospora corticicola</name>
    <dbReference type="NCBI Taxonomy" id="663602"/>
    <lineage>
        <taxon>Bacteria</taxon>
        <taxon>Bacillati</taxon>
        <taxon>Actinomycetota</taxon>
        <taxon>Actinomycetes</taxon>
        <taxon>Pseudonocardiales</taxon>
        <taxon>Pseudonocardiaceae</taxon>
        <taxon>Actinomycetospora</taxon>
    </lineage>
</organism>
<evidence type="ECO:0000259" key="5">
    <source>
        <dbReference type="Pfam" id="PF01850"/>
    </source>
</evidence>
<sequence length="121" mass="13016">MNLFDSSALLCFLQGETGADRVEEVLSGGGRCSVVNWSETSQKVRSRAADWSLARGVLQSYGVLVEPVSVEDAELAAQLWRAGSGLSLADRICLATAERLDATVWTADAAWGTDGRVRQVR</sequence>
<dbReference type="Gene3D" id="3.40.50.1010">
    <property type="entry name" value="5'-nuclease"/>
    <property type="match status" value="1"/>
</dbReference>
<comment type="caution">
    <text evidence="6">The sequence shown here is derived from an EMBL/GenBank/DDBJ whole genome shotgun (WGS) entry which is preliminary data.</text>
</comment>
<feature type="domain" description="PIN" evidence="5">
    <location>
        <begin position="4"/>
        <end position="109"/>
    </location>
</feature>
<evidence type="ECO:0000256" key="3">
    <source>
        <dbReference type="ARBA" id="ARBA00022801"/>
    </source>
</evidence>
<keyword evidence="2" id="KW-0479">Metal-binding</keyword>